<accession>A0A0N7L6L0</accession>
<dbReference type="OrthoDB" id="10572927at2759"/>
<keyword evidence="1" id="KW-1133">Transmembrane helix</keyword>
<sequence>MSGAGNNKKNQITTGATGCHIEGKLQKAAVVNSAVATMEATLISSKMSKNDIKKAISLLGAKYGLLIVPMYLSSVLFGAQSCSQKTEIPNSSKHAVAGGGNAPAVWKKDPDYLKLKARRDEIVGYLKQTADEAIQQTFKNEIASLNVAMKDAKIKAREREVASD</sequence>
<reference evidence="3" key="1">
    <citation type="submission" date="2014-09" db="EMBL/GenBank/DDBJ databases">
        <authorList>
            <person name="Sharma Rahul"/>
            <person name="Thines Marco"/>
        </authorList>
    </citation>
    <scope>NUCLEOTIDE SEQUENCE [LARGE SCALE GENOMIC DNA]</scope>
</reference>
<evidence type="ECO:0000256" key="1">
    <source>
        <dbReference type="SAM" id="Phobius"/>
    </source>
</evidence>
<protein>
    <submittedName>
        <fullName evidence="2">Uncharacterized protein</fullName>
    </submittedName>
</protein>
<proteinExistence type="predicted"/>
<dbReference type="Proteomes" id="UP000054928">
    <property type="component" value="Unassembled WGS sequence"/>
</dbReference>
<name>A0A0N7L6L0_PLAHL</name>
<feature type="transmembrane region" description="Helical" evidence="1">
    <location>
        <begin position="55"/>
        <end position="79"/>
    </location>
</feature>
<keyword evidence="3" id="KW-1185">Reference proteome</keyword>
<evidence type="ECO:0000313" key="2">
    <source>
        <dbReference type="EMBL" id="CEG44571.1"/>
    </source>
</evidence>
<dbReference type="RefSeq" id="XP_024580940.1">
    <property type="nucleotide sequence ID" value="XM_024730687.1"/>
</dbReference>
<organism evidence="2 3">
    <name type="scientific">Plasmopara halstedii</name>
    <name type="common">Downy mildew of sunflower</name>
    <dbReference type="NCBI Taxonomy" id="4781"/>
    <lineage>
        <taxon>Eukaryota</taxon>
        <taxon>Sar</taxon>
        <taxon>Stramenopiles</taxon>
        <taxon>Oomycota</taxon>
        <taxon>Peronosporomycetes</taxon>
        <taxon>Peronosporales</taxon>
        <taxon>Peronosporaceae</taxon>
        <taxon>Plasmopara</taxon>
    </lineage>
</organism>
<dbReference type="AlphaFoldDB" id="A0A0N7L6L0"/>
<keyword evidence="1" id="KW-0812">Transmembrane</keyword>
<dbReference type="GeneID" id="36395977"/>
<keyword evidence="1" id="KW-0472">Membrane</keyword>
<dbReference type="EMBL" id="CCYD01001204">
    <property type="protein sequence ID" value="CEG44571.1"/>
    <property type="molecule type" value="Genomic_DNA"/>
</dbReference>
<evidence type="ECO:0000313" key="3">
    <source>
        <dbReference type="Proteomes" id="UP000054928"/>
    </source>
</evidence>